<sequence>MAVESEGQRTLETYLLSSGIVNRRELELAKKVQRSRQGPLLILLWQLSFISLGELGALLDWNSRIPAV</sequence>
<dbReference type="SUPFAM" id="SSF160246">
    <property type="entry name" value="EspE N-terminal domain-like"/>
    <property type="match status" value="1"/>
</dbReference>
<dbReference type="OrthoDB" id="573718at2"/>
<proteinExistence type="predicted"/>
<evidence type="ECO:0000313" key="2">
    <source>
        <dbReference type="EMBL" id="AGY56615.1"/>
    </source>
</evidence>
<evidence type="ECO:0000256" key="1">
    <source>
        <dbReference type="SAM" id="Phobius"/>
    </source>
</evidence>
<dbReference type="EMBL" id="CP003587">
    <property type="protein sequence ID" value="AGY56615.1"/>
    <property type="molecule type" value="Genomic_DNA"/>
</dbReference>
<evidence type="ECO:0000313" key="3">
    <source>
        <dbReference type="Proteomes" id="UP000017396"/>
    </source>
</evidence>
<keyword evidence="3" id="KW-1185">Reference proteome</keyword>
<gene>
    <name evidence="2" type="ORF">GKIL_0368</name>
</gene>
<organism evidence="2 3">
    <name type="scientific">Gloeobacter kilaueensis (strain ATCC BAA-2537 / CCAP 1431/1 / ULC 316 / JS1)</name>
    <dbReference type="NCBI Taxonomy" id="1183438"/>
    <lineage>
        <taxon>Bacteria</taxon>
        <taxon>Bacillati</taxon>
        <taxon>Cyanobacteriota</taxon>
        <taxon>Cyanophyceae</taxon>
        <taxon>Gloeobacterales</taxon>
        <taxon>Gloeobacteraceae</taxon>
        <taxon>Gloeobacter</taxon>
    </lineage>
</organism>
<keyword evidence="1" id="KW-0812">Transmembrane</keyword>
<accession>U5QG09</accession>
<dbReference type="HOGENOM" id="CLU_2788003_0_0_3"/>
<dbReference type="PATRIC" id="fig|1183438.3.peg.370"/>
<protein>
    <submittedName>
        <fullName evidence="2">Uncharacterized protein</fullName>
    </submittedName>
</protein>
<dbReference type="Pfam" id="PF11165">
    <property type="entry name" value="DUF2949"/>
    <property type="match status" value="1"/>
</dbReference>
<dbReference type="AlphaFoldDB" id="U5QG09"/>
<dbReference type="RefSeq" id="WP_023171632.1">
    <property type="nucleotide sequence ID" value="NC_022600.1"/>
</dbReference>
<dbReference type="eggNOG" id="ENOG5033BDV">
    <property type="taxonomic scope" value="Bacteria"/>
</dbReference>
<feature type="transmembrane region" description="Helical" evidence="1">
    <location>
        <begin position="40"/>
        <end position="59"/>
    </location>
</feature>
<dbReference type="InterPro" id="IPR021336">
    <property type="entry name" value="DUF2949"/>
</dbReference>
<dbReference type="STRING" id="1183438.GKIL_0368"/>
<dbReference type="InterPro" id="IPR037257">
    <property type="entry name" value="T2SS_E_N_sf"/>
</dbReference>
<reference evidence="2 3" key="1">
    <citation type="journal article" date="2013" name="PLoS ONE">
        <title>Cultivation and Complete Genome Sequencing of Gloeobacter kilaueensis sp. nov., from a Lava Cave in Kilauea Caldera, Hawai'i.</title>
        <authorList>
            <person name="Saw J.H."/>
            <person name="Schatz M."/>
            <person name="Brown M.V."/>
            <person name="Kunkel D.D."/>
            <person name="Foster J.S."/>
            <person name="Shick H."/>
            <person name="Christensen S."/>
            <person name="Hou S."/>
            <person name="Wan X."/>
            <person name="Donachie S.P."/>
        </authorList>
    </citation>
    <scope>NUCLEOTIDE SEQUENCE [LARGE SCALE GENOMIC DNA]</scope>
    <source>
        <strain evidence="3">JS</strain>
    </source>
</reference>
<dbReference type="KEGG" id="glj:GKIL_0368"/>
<name>U5QG09_GLOK1</name>
<keyword evidence="1" id="KW-0472">Membrane</keyword>
<dbReference type="Proteomes" id="UP000017396">
    <property type="component" value="Chromosome"/>
</dbReference>
<keyword evidence="1" id="KW-1133">Transmembrane helix</keyword>